<comment type="similarity">
    <text evidence="6">Belongs to the acetyltransferase family. OlsB subfamily.</text>
</comment>
<proteinExistence type="inferred from homology"/>
<dbReference type="GO" id="GO:0043810">
    <property type="term" value="F:ornithine-acyl [acyl carrier protein] N-acyltransferase activity"/>
    <property type="evidence" value="ECO:0007669"/>
    <property type="project" value="UniProtKB-EC"/>
</dbReference>
<evidence type="ECO:0000256" key="8">
    <source>
        <dbReference type="ARBA" id="ARBA00039866"/>
    </source>
</evidence>
<dbReference type="Proteomes" id="UP000185895">
    <property type="component" value="Unassembled WGS sequence"/>
</dbReference>
<comment type="caution">
    <text evidence="11">The sequence shown here is derived from an EMBL/GenBank/DDBJ whole genome shotgun (WGS) entry which is preliminary data.</text>
</comment>
<name>A0A1E7REJ5_9GAMM</name>
<dbReference type="PANTHER" id="PTHR37323">
    <property type="entry name" value="GCN5-RELATED N-ACETYLTRANSFERASE"/>
    <property type="match status" value="1"/>
</dbReference>
<dbReference type="AlphaFoldDB" id="A0A1E7REJ5"/>
<evidence type="ECO:0000256" key="7">
    <source>
        <dbReference type="ARBA" id="ARBA00039058"/>
    </source>
</evidence>
<dbReference type="EMBL" id="MKKK01000003">
    <property type="protein sequence ID" value="OEY97819.1"/>
    <property type="molecule type" value="Genomic_DNA"/>
</dbReference>
<dbReference type="Gene3D" id="3.40.630.30">
    <property type="match status" value="1"/>
</dbReference>
<evidence type="ECO:0000256" key="9">
    <source>
        <dbReference type="ARBA" id="ARBA00045724"/>
    </source>
</evidence>
<dbReference type="EC" id="2.3.2.30" evidence="7"/>
<keyword evidence="2" id="KW-0444">Lipid biosynthesis</keyword>
<reference evidence="11 12" key="1">
    <citation type="submission" date="2016-09" db="EMBL/GenBank/DDBJ databases">
        <authorList>
            <person name="Capua I."/>
            <person name="De Benedictis P."/>
            <person name="Joannis T."/>
            <person name="Lombin L.H."/>
            <person name="Cattoli G."/>
        </authorList>
    </citation>
    <scope>NUCLEOTIDE SEQUENCE [LARGE SCALE GENOMIC DNA]</scope>
    <source>
        <strain evidence="11 12">ANC 4671</strain>
    </source>
</reference>
<keyword evidence="3 11" id="KW-0808">Transferase</keyword>
<dbReference type="InterPro" id="IPR016181">
    <property type="entry name" value="Acyl_CoA_acyltransferase"/>
</dbReference>
<gene>
    <name evidence="11" type="ORF">BJI46_07925</name>
</gene>
<evidence type="ECO:0000313" key="12">
    <source>
        <dbReference type="Proteomes" id="UP000185895"/>
    </source>
</evidence>
<sequence>MFEKFQQYRQALHLPQKNKTSQISQFHFEWVNDLNTLRQVQQFRAEQFSQQFAIRFTQNTDQDMYDFDCEHAVLRDAISGEIVAYTRLKKFNGDELQYSYSAQEFNILPQLQHLKNIVEIGRTCVHQRYRCSRALSLLWMHLLPRILIDLRAKYLIGCVSIHLQDNQARVYHTHQYLQSLAEQQQIDIRSKQAYEPTYPEFSFAQDERIPKLFDLYLRMNAQLSPHAFFDVNFNCLDYFVFLPTAQLKKSTKFKQIQKHR</sequence>
<accession>A0A1E7REJ5</accession>
<dbReference type="PANTHER" id="PTHR37323:SF1">
    <property type="entry name" value="L-ORNITHINE N(ALPHA)-ACYLTRANSFERASE"/>
    <property type="match status" value="1"/>
</dbReference>
<dbReference type="GO" id="GO:0006629">
    <property type="term" value="P:lipid metabolic process"/>
    <property type="evidence" value="ECO:0007669"/>
    <property type="project" value="UniProtKB-KW"/>
</dbReference>
<keyword evidence="4" id="KW-0443">Lipid metabolism</keyword>
<evidence type="ECO:0000256" key="3">
    <source>
        <dbReference type="ARBA" id="ARBA00022679"/>
    </source>
</evidence>
<evidence type="ECO:0000256" key="4">
    <source>
        <dbReference type="ARBA" id="ARBA00023098"/>
    </source>
</evidence>
<keyword evidence="5" id="KW-0012">Acyltransferase</keyword>
<dbReference type="OrthoDB" id="9787072at2"/>
<dbReference type="Pfam" id="PF13444">
    <property type="entry name" value="Acetyltransf_5"/>
    <property type="match status" value="1"/>
</dbReference>
<protein>
    <recommendedName>
        <fullName evidence="8">L-ornithine N(alpha)-acyltransferase</fullName>
        <ecNumber evidence="7">2.3.2.30</ecNumber>
    </recommendedName>
</protein>
<dbReference type="RefSeq" id="WP_070068738.1">
    <property type="nucleotide sequence ID" value="NZ_MKKK01000003.1"/>
</dbReference>
<organism evidence="11 12">
    <name type="scientific">Acinetobacter qingfengensis</name>
    <dbReference type="NCBI Taxonomy" id="1262585"/>
    <lineage>
        <taxon>Bacteria</taxon>
        <taxon>Pseudomonadati</taxon>
        <taxon>Pseudomonadota</taxon>
        <taxon>Gammaproteobacteria</taxon>
        <taxon>Moraxellales</taxon>
        <taxon>Moraxellaceae</taxon>
        <taxon>Acinetobacter</taxon>
    </lineage>
</organism>
<evidence type="ECO:0000256" key="1">
    <source>
        <dbReference type="ARBA" id="ARBA00005189"/>
    </source>
</evidence>
<evidence type="ECO:0000256" key="5">
    <source>
        <dbReference type="ARBA" id="ARBA00023315"/>
    </source>
</evidence>
<dbReference type="SUPFAM" id="SSF55729">
    <property type="entry name" value="Acyl-CoA N-acyltransferases (Nat)"/>
    <property type="match status" value="1"/>
</dbReference>
<keyword evidence="12" id="KW-1185">Reference proteome</keyword>
<comment type="pathway">
    <text evidence="1">Lipid metabolism.</text>
</comment>
<comment type="catalytic activity">
    <reaction evidence="10">
        <text>a (3R)-hydroxyacyl-[ACP] + L-ornithine = a lyso-ornithine lipid + holo-[ACP] + H(+)</text>
        <dbReference type="Rhea" id="RHEA:20633"/>
        <dbReference type="Rhea" id="RHEA-COMP:9685"/>
        <dbReference type="Rhea" id="RHEA-COMP:9945"/>
        <dbReference type="ChEBI" id="CHEBI:15378"/>
        <dbReference type="ChEBI" id="CHEBI:46911"/>
        <dbReference type="ChEBI" id="CHEBI:64479"/>
        <dbReference type="ChEBI" id="CHEBI:78827"/>
        <dbReference type="ChEBI" id="CHEBI:138482"/>
        <dbReference type="EC" id="2.3.2.30"/>
    </reaction>
    <physiologicalReaction direction="left-to-right" evidence="10">
        <dbReference type="Rhea" id="RHEA:20634"/>
    </physiologicalReaction>
</comment>
<evidence type="ECO:0000256" key="6">
    <source>
        <dbReference type="ARBA" id="ARBA00038095"/>
    </source>
</evidence>
<comment type="function">
    <text evidence="9">Catalyzes the first step in the biosynthesis of ornithine lipids, which are phosphorus-free membrane lipids. Catalyzes the 3-hydroxyacyl-acyl carrier protein-dependent acylation of ornithine to form lyso-ornithine lipid (LOL).</text>
</comment>
<evidence type="ECO:0000313" key="11">
    <source>
        <dbReference type="EMBL" id="OEY97819.1"/>
    </source>
</evidence>
<dbReference type="InterPro" id="IPR052351">
    <property type="entry name" value="Ornithine_N-alpha-AT"/>
</dbReference>
<dbReference type="STRING" id="1262585.BJI46_07925"/>
<evidence type="ECO:0000256" key="10">
    <source>
        <dbReference type="ARBA" id="ARBA00047785"/>
    </source>
</evidence>
<evidence type="ECO:0000256" key="2">
    <source>
        <dbReference type="ARBA" id="ARBA00022516"/>
    </source>
</evidence>